<dbReference type="InterPro" id="IPR036621">
    <property type="entry name" value="Anticodon-bd_dom_sf"/>
</dbReference>
<dbReference type="Proteomes" id="UP001575105">
    <property type="component" value="Unassembled WGS sequence"/>
</dbReference>
<dbReference type="InterPro" id="IPR002314">
    <property type="entry name" value="aa-tRNA-synt_IIb"/>
</dbReference>
<dbReference type="Pfam" id="PF09180">
    <property type="entry name" value="ProRS-C_1"/>
    <property type="match status" value="1"/>
</dbReference>
<comment type="domain">
    <text evidence="7">Consists of three domains: the N-terminal catalytic domain, the anticodon-binding domain and the C-terminal extension.</text>
</comment>
<dbReference type="SUPFAM" id="SSF64586">
    <property type="entry name" value="C-terminal domain of ProRS"/>
    <property type="match status" value="1"/>
</dbReference>
<dbReference type="EMBL" id="JBGUBD010000003">
    <property type="protein sequence ID" value="MFA9477715.1"/>
    <property type="molecule type" value="Genomic_DNA"/>
</dbReference>
<evidence type="ECO:0000313" key="10">
    <source>
        <dbReference type="Proteomes" id="UP001575105"/>
    </source>
</evidence>
<dbReference type="InterPro" id="IPR016061">
    <property type="entry name" value="Pro-tRNA_ligase_II_C"/>
</dbReference>
<comment type="subcellular location">
    <subcellularLocation>
        <location evidence="7">Cytoplasm</location>
    </subcellularLocation>
</comment>
<dbReference type="GO" id="GO:0004827">
    <property type="term" value="F:proline-tRNA ligase activity"/>
    <property type="evidence" value="ECO:0007669"/>
    <property type="project" value="UniProtKB-EC"/>
</dbReference>
<dbReference type="PANTHER" id="PTHR43382:SF2">
    <property type="entry name" value="BIFUNCTIONAL GLUTAMATE_PROLINE--TRNA LIGASE"/>
    <property type="match status" value="1"/>
</dbReference>
<dbReference type="CDD" id="cd00778">
    <property type="entry name" value="ProRS_core_arch_euk"/>
    <property type="match status" value="1"/>
</dbReference>
<evidence type="ECO:0000256" key="5">
    <source>
        <dbReference type="ARBA" id="ARBA00022917"/>
    </source>
</evidence>
<dbReference type="SUPFAM" id="SSF55681">
    <property type="entry name" value="Class II aaRS and biotin synthetases"/>
    <property type="match status" value="1"/>
</dbReference>
<feature type="domain" description="Aminoacyl-transfer RNA synthetases class-II family profile" evidence="8">
    <location>
        <begin position="43"/>
        <end position="295"/>
    </location>
</feature>
<dbReference type="NCBIfam" id="TIGR00408">
    <property type="entry name" value="proS_fam_I"/>
    <property type="match status" value="1"/>
</dbReference>
<keyword evidence="2 7" id="KW-0436">Ligase</keyword>
<keyword evidence="3 7" id="KW-0547">Nucleotide-binding</keyword>
<dbReference type="PANTHER" id="PTHR43382">
    <property type="entry name" value="PROLYL-TRNA SYNTHETASE"/>
    <property type="match status" value="1"/>
</dbReference>
<dbReference type="RefSeq" id="WP_425344642.1">
    <property type="nucleotide sequence ID" value="NZ_JBGUBD010000003.1"/>
</dbReference>
<dbReference type="EC" id="6.1.1.15" evidence="7"/>
<evidence type="ECO:0000256" key="3">
    <source>
        <dbReference type="ARBA" id="ARBA00022741"/>
    </source>
</evidence>
<evidence type="ECO:0000256" key="7">
    <source>
        <dbReference type="HAMAP-Rule" id="MF_01571"/>
    </source>
</evidence>
<keyword evidence="5 7" id="KW-0648">Protein biosynthesis</keyword>
<sequence length="509" mass="58369">MAKTAITPTRQENYPEWYQQVVRAADMAESSPVRGCMVIKPWGYALWENIQRTLDDMFKATGHRNAYFPLFIPKSFLEKEAEHVEGFAKECAVVTHHRLIEGADGGLIPDPDAKLDEPLIVRPTSEMIIGDAFSRWVESYRDLPLLINQWANVVRWELRTRLFLRTSEFLWQEGHTAHATKEEAVEETLKMLDVYVDFAENWMALPVIKGKKSEGEKFPGAVDTYTFEPMMQDRKALQAGTSHFLGQNFAKAQDIEFLDADGERKHAWTTSWGVSTRLIGGLIMAHADDDGLVLPPKLAPAHVVILPITFKADDPQKVIDYCNNLATELRQLYYHGRRIEVEVDTRDLRGGDKNWEWVKKGVPIRLEVGPRDMADDAVFMARRDKSPKEKQSVPRQQFVEQLTQYLDEMQQALFDRAKAHRDEHMRGFKDREKFYKFFTPKNKEQPEIHGGFALAHWCGDEDVAAKVQKDLGVTIRCIPFTDPLGEEGEGRCIFTGKPSPKRVVWAKSY</sequence>
<comment type="function">
    <text evidence="7">Catalyzes the attachment of proline to tRNA(Pro) in a two-step reaction: proline is first activated by ATP to form Pro-AMP and then transferred to the acceptor end of tRNA(Pro).</text>
</comment>
<dbReference type="Gene3D" id="3.30.930.10">
    <property type="entry name" value="Bira Bifunctional Protein, Domain 2"/>
    <property type="match status" value="1"/>
</dbReference>
<dbReference type="InterPro" id="IPR004499">
    <property type="entry name" value="Pro-tRNA-ligase_IIa_arc-type"/>
</dbReference>
<evidence type="ECO:0000256" key="6">
    <source>
        <dbReference type="ARBA" id="ARBA00023146"/>
    </source>
</evidence>
<comment type="similarity">
    <text evidence="7">Belongs to the class-II aminoacyl-tRNA synthetase family. ProS type 3 subfamily.</text>
</comment>
<dbReference type="Gene3D" id="3.40.50.800">
    <property type="entry name" value="Anticodon-binding domain"/>
    <property type="match status" value="1"/>
</dbReference>
<accession>A0ABV4U3G6</accession>
<evidence type="ECO:0000259" key="8">
    <source>
        <dbReference type="PROSITE" id="PS50862"/>
    </source>
</evidence>
<comment type="subunit">
    <text evidence="7">Homodimer.</text>
</comment>
<dbReference type="InterPro" id="IPR045864">
    <property type="entry name" value="aa-tRNA-synth_II/BPL/LPL"/>
</dbReference>
<comment type="caution">
    <text evidence="9">The sequence shown here is derived from an EMBL/GenBank/DDBJ whole genome shotgun (WGS) entry which is preliminary data.</text>
</comment>
<dbReference type="Pfam" id="PF00587">
    <property type="entry name" value="tRNA-synt_2b"/>
    <property type="match status" value="1"/>
</dbReference>
<keyword evidence="6 7" id="KW-0030">Aminoacyl-tRNA synthetase</keyword>
<dbReference type="SUPFAM" id="SSF52954">
    <property type="entry name" value="Class II aaRS ABD-related"/>
    <property type="match status" value="1"/>
</dbReference>
<keyword evidence="1 7" id="KW-0963">Cytoplasm</keyword>
<comment type="catalytic activity">
    <reaction evidence="7">
        <text>tRNA(Pro) + L-proline + ATP = L-prolyl-tRNA(Pro) + AMP + diphosphate</text>
        <dbReference type="Rhea" id="RHEA:14305"/>
        <dbReference type="Rhea" id="RHEA-COMP:9700"/>
        <dbReference type="Rhea" id="RHEA-COMP:9702"/>
        <dbReference type="ChEBI" id="CHEBI:30616"/>
        <dbReference type="ChEBI" id="CHEBI:33019"/>
        <dbReference type="ChEBI" id="CHEBI:60039"/>
        <dbReference type="ChEBI" id="CHEBI:78442"/>
        <dbReference type="ChEBI" id="CHEBI:78532"/>
        <dbReference type="ChEBI" id="CHEBI:456215"/>
        <dbReference type="EC" id="6.1.1.15"/>
    </reaction>
</comment>
<proteinExistence type="inferred from homology"/>
<keyword evidence="10" id="KW-1185">Reference proteome</keyword>
<dbReference type="SMART" id="SM00946">
    <property type="entry name" value="ProRS-C_1"/>
    <property type="match status" value="1"/>
</dbReference>
<dbReference type="Gene3D" id="3.30.110.30">
    <property type="entry name" value="C-terminal domain of ProRS"/>
    <property type="match status" value="1"/>
</dbReference>
<evidence type="ECO:0000313" key="9">
    <source>
        <dbReference type="EMBL" id="MFA9477715.1"/>
    </source>
</evidence>
<dbReference type="InterPro" id="IPR033721">
    <property type="entry name" value="ProRS_core_arch_euk"/>
</dbReference>
<dbReference type="InterPro" id="IPR004154">
    <property type="entry name" value="Anticodon-bd"/>
</dbReference>
<dbReference type="HAMAP" id="MF_01571">
    <property type="entry name" value="Pro_tRNA_synth_type3"/>
    <property type="match status" value="1"/>
</dbReference>
<dbReference type="InterPro" id="IPR006195">
    <property type="entry name" value="aa-tRNA-synth_II"/>
</dbReference>
<gene>
    <name evidence="7 9" type="primary">proS</name>
    <name evidence="9" type="ORF">ACERK3_05335</name>
</gene>
<name>A0ABV4U3G6_9BACT</name>
<evidence type="ECO:0000256" key="2">
    <source>
        <dbReference type="ARBA" id="ARBA00022598"/>
    </source>
</evidence>
<reference evidence="9 10" key="1">
    <citation type="submission" date="2024-08" db="EMBL/GenBank/DDBJ databases">
        <title>Whole-genome sequencing of halo(alkali)philic microorganisms from hypersaline lakes.</title>
        <authorList>
            <person name="Sorokin D.Y."/>
            <person name="Merkel A.Y."/>
            <person name="Messina E."/>
            <person name="Yakimov M."/>
        </authorList>
    </citation>
    <scope>NUCLEOTIDE SEQUENCE [LARGE SCALE GENOMIC DNA]</scope>
    <source>
        <strain evidence="9 10">AB-hyl4</strain>
    </source>
</reference>
<organism evidence="9 10">
    <name type="scientific">Natronomicrosphaera hydrolytica</name>
    <dbReference type="NCBI Taxonomy" id="3242702"/>
    <lineage>
        <taxon>Bacteria</taxon>
        <taxon>Pseudomonadati</taxon>
        <taxon>Planctomycetota</taxon>
        <taxon>Phycisphaerae</taxon>
        <taxon>Phycisphaerales</taxon>
        <taxon>Phycisphaeraceae</taxon>
        <taxon>Natronomicrosphaera</taxon>
    </lineage>
</organism>
<dbReference type="Pfam" id="PF03129">
    <property type="entry name" value="HGTP_anticodon"/>
    <property type="match status" value="1"/>
</dbReference>
<dbReference type="PROSITE" id="PS50862">
    <property type="entry name" value="AA_TRNA_LIGASE_II"/>
    <property type="match status" value="1"/>
</dbReference>
<protein>
    <recommendedName>
        <fullName evidence="7">Proline--tRNA ligase</fullName>
        <ecNumber evidence="7">6.1.1.15</ecNumber>
    </recommendedName>
    <alternativeName>
        <fullName evidence="7">Prolyl-tRNA synthetase</fullName>
        <shortName evidence="7">ProRS</shortName>
    </alternativeName>
</protein>
<evidence type="ECO:0000256" key="1">
    <source>
        <dbReference type="ARBA" id="ARBA00022490"/>
    </source>
</evidence>
<dbReference type="InterPro" id="IPR017449">
    <property type="entry name" value="Pro-tRNA_synth_II"/>
</dbReference>
<keyword evidence="4 7" id="KW-0067">ATP-binding</keyword>
<evidence type="ECO:0000256" key="4">
    <source>
        <dbReference type="ARBA" id="ARBA00022840"/>
    </source>
</evidence>